<dbReference type="PRINTS" id="PR00080">
    <property type="entry name" value="SDRFAMILY"/>
</dbReference>
<name>A0A2D0N6R1_FLAN2</name>
<organism evidence="4 5">
    <name type="scientific">Flavilitoribacter nigricans (strain ATCC 23147 / DSM 23189 / NBRC 102662 / NCIMB 1420 / SS-2)</name>
    <name type="common">Lewinella nigricans</name>
    <dbReference type="NCBI Taxonomy" id="1122177"/>
    <lineage>
        <taxon>Bacteria</taxon>
        <taxon>Pseudomonadati</taxon>
        <taxon>Bacteroidota</taxon>
        <taxon>Saprospiria</taxon>
        <taxon>Saprospirales</taxon>
        <taxon>Lewinellaceae</taxon>
        <taxon>Flavilitoribacter</taxon>
    </lineage>
</organism>
<dbReference type="InterPro" id="IPR002347">
    <property type="entry name" value="SDR_fam"/>
</dbReference>
<dbReference type="PANTHER" id="PTHR44196:SF1">
    <property type="entry name" value="DEHYDROGENASE_REDUCTASE SDR FAMILY MEMBER 7B"/>
    <property type="match status" value="1"/>
</dbReference>
<dbReference type="OrthoDB" id="9787298at2"/>
<dbReference type="InterPro" id="IPR036291">
    <property type="entry name" value="NAD(P)-bd_dom_sf"/>
</dbReference>
<accession>A0A2D0N6R1</accession>
<proteinExistence type="inferred from homology"/>
<sequence>MKILITGASRGIGLETALRLARSREHRILVLGRSEDALRSLYQAVALEEGEGILDYLVYDLNDSSPDLLNRALGDLDGLDILINNAGLLINKPFEQLSPLDWQESFETNFFSVVKIINICLPHFSRMNGGHIVNIGSMGGFQGSAKFNGLAAYSAAKAALANLTECLAEEFKDRRLSVNCLSLGAVQTEMLEAAFPGYQAPLSSDDMGEFVAWFATQGHRFFNGKILPVSVSTP</sequence>
<dbReference type="CDD" id="cd05233">
    <property type="entry name" value="SDR_c"/>
    <property type="match status" value="1"/>
</dbReference>
<dbReference type="GO" id="GO:0016020">
    <property type="term" value="C:membrane"/>
    <property type="evidence" value="ECO:0007669"/>
    <property type="project" value="TreeGrafter"/>
</dbReference>
<dbReference type="SUPFAM" id="SSF51735">
    <property type="entry name" value="NAD(P)-binding Rossmann-fold domains"/>
    <property type="match status" value="1"/>
</dbReference>
<dbReference type="Pfam" id="PF00106">
    <property type="entry name" value="adh_short"/>
    <property type="match status" value="1"/>
</dbReference>
<evidence type="ECO:0000313" key="5">
    <source>
        <dbReference type="Proteomes" id="UP000223913"/>
    </source>
</evidence>
<dbReference type="Gene3D" id="3.40.50.720">
    <property type="entry name" value="NAD(P)-binding Rossmann-like Domain"/>
    <property type="match status" value="1"/>
</dbReference>
<comment type="similarity">
    <text evidence="1 3">Belongs to the short-chain dehydrogenases/reductases (SDR) family.</text>
</comment>
<dbReference type="PRINTS" id="PR00081">
    <property type="entry name" value="GDHRDH"/>
</dbReference>
<reference evidence="4 5" key="1">
    <citation type="submission" date="2017-10" db="EMBL/GenBank/DDBJ databases">
        <title>The draft genome sequence of Lewinella nigricans NBRC 102662.</title>
        <authorList>
            <person name="Wang K."/>
        </authorList>
    </citation>
    <scope>NUCLEOTIDE SEQUENCE [LARGE SCALE GENOMIC DNA]</scope>
    <source>
        <strain evidence="4 5">NBRC 102662</strain>
    </source>
</reference>
<keyword evidence="2" id="KW-0560">Oxidoreductase</keyword>
<evidence type="ECO:0000313" key="4">
    <source>
        <dbReference type="EMBL" id="PHN04070.1"/>
    </source>
</evidence>
<dbReference type="PANTHER" id="PTHR44196">
    <property type="entry name" value="DEHYDROGENASE/REDUCTASE SDR FAMILY MEMBER 7B"/>
    <property type="match status" value="1"/>
</dbReference>
<evidence type="ECO:0000256" key="3">
    <source>
        <dbReference type="RuleBase" id="RU000363"/>
    </source>
</evidence>
<gene>
    <name evidence="4" type="ORF">CRP01_23010</name>
</gene>
<keyword evidence="5" id="KW-1185">Reference proteome</keyword>
<evidence type="ECO:0000256" key="1">
    <source>
        <dbReference type="ARBA" id="ARBA00006484"/>
    </source>
</evidence>
<protein>
    <submittedName>
        <fullName evidence="4">Short-chain dehydrogenase</fullName>
    </submittedName>
</protein>
<dbReference type="AlphaFoldDB" id="A0A2D0N6R1"/>
<evidence type="ECO:0000256" key="2">
    <source>
        <dbReference type="ARBA" id="ARBA00023002"/>
    </source>
</evidence>
<comment type="caution">
    <text evidence="4">The sequence shown here is derived from an EMBL/GenBank/DDBJ whole genome shotgun (WGS) entry which is preliminary data.</text>
</comment>
<dbReference type="GO" id="GO:0016491">
    <property type="term" value="F:oxidoreductase activity"/>
    <property type="evidence" value="ECO:0007669"/>
    <property type="project" value="UniProtKB-KW"/>
</dbReference>
<dbReference type="EMBL" id="PDUD01000027">
    <property type="protein sequence ID" value="PHN04070.1"/>
    <property type="molecule type" value="Genomic_DNA"/>
</dbReference>
<dbReference type="Proteomes" id="UP000223913">
    <property type="component" value="Unassembled WGS sequence"/>
</dbReference>
<dbReference type="RefSeq" id="WP_099152456.1">
    <property type="nucleotide sequence ID" value="NZ_PDUD01000027.1"/>
</dbReference>